<dbReference type="SUPFAM" id="SSF51735">
    <property type="entry name" value="NAD(P)-binding Rossmann-fold domains"/>
    <property type="match status" value="1"/>
</dbReference>
<sequence>MTSGKAVISGGAGFIGSHLADSLLKRGWDVVATDRIPAQNASNIKHLVSEKRFVYVENNMKYQSSVNKLTEGADMIFHLAANSDIQKGGRDPSIDLNDTFLTTVSMLEAARVNGIRKFFFSSTSAVYGDIKGKLNEETGGLQPISFYGAAKLASEAMISSYSYMNDIDSLVFRFPNVVGPRLTHGVIFDFIKKLKANPKKLEILGNGKQSKQYVYVKDLADGIADFSSKIEKGYNLYNISTNSFTTVNEIANMVCERMGLSDVRYEYTGGDCGWKGDVPTFDYDVKKAEKKGWKYNYDSSGSVRKTLEDINISADR</sequence>
<dbReference type="OrthoDB" id="4907at2157"/>
<dbReference type="Gene3D" id="3.40.50.720">
    <property type="entry name" value="NAD(P)-binding Rossmann-like Domain"/>
    <property type="match status" value="1"/>
</dbReference>
<reference evidence="3 4" key="1">
    <citation type="journal article" date="2014" name="Appl. Environ. Microbiol.">
        <title>Comparative Genome Analysis of 'Candidatus Methanoplasma termitum' Indicates a New Mode of Energy Metabolism in the Seventh Order of Methanogens.</title>
        <authorList>
            <person name="Lang K."/>
            <person name="Schuldes J."/>
            <person name="Klingl A."/>
            <person name="Poehlein A."/>
            <person name="Daniel R."/>
            <person name="Brune A."/>
        </authorList>
    </citation>
    <scope>NUCLEOTIDE SEQUENCE [LARGE SCALE GENOMIC DNA]</scope>
    <source>
        <strain evidence="4">Mpt1</strain>
    </source>
</reference>
<dbReference type="GeneID" id="24818825"/>
<feature type="domain" description="NAD-dependent epimerase/dehydratase" evidence="2">
    <location>
        <begin position="7"/>
        <end position="239"/>
    </location>
</feature>
<dbReference type="GO" id="GO:0008446">
    <property type="term" value="F:GDP-mannose 4,6-dehydratase activity"/>
    <property type="evidence" value="ECO:0007669"/>
    <property type="project" value="UniProtKB-EC"/>
</dbReference>
<dbReference type="InterPro" id="IPR036291">
    <property type="entry name" value="NAD(P)-bd_dom_sf"/>
</dbReference>
<evidence type="ECO:0000259" key="2">
    <source>
        <dbReference type="Pfam" id="PF01370"/>
    </source>
</evidence>
<dbReference type="Proteomes" id="UP000030787">
    <property type="component" value="Chromosome"/>
</dbReference>
<evidence type="ECO:0000313" key="4">
    <source>
        <dbReference type="Proteomes" id="UP000030787"/>
    </source>
</evidence>
<dbReference type="STRING" id="1577791.Mpt1_c11610"/>
<dbReference type="EMBL" id="CP010070">
    <property type="protein sequence ID" value="AIZ57023.1"/>
    <property type="molecule type" value="Genomic_DNA"/>
</dbReference>
<evidence type="ECO:0000313" key="3">
    <source>
        <dbReference type="EMBL" id="AIZ57023.1"/>
    </source>
</evidence>
<keyword evidence="3" id="KW-0456">Lyase</keyword>
<name>A0A0A7LDF1_9ARCH</name>
<keyword evidence="4" id="KW-1185">Reference proteome</keyword>
<dbReference type="Gene3D" id="3.90.25.10">
    <property type="entry name" value="UDP-galactose 4-epimerase, domain 1"/>
    <property type="match status" value="2"/>
</dbReference>
<dbReference type="AlphaFoldDB" id="A0A0A7LDF1"/>
<dbReference type="EC" id="4.2.1.47" evidence="3"/>
<proteinExistence type="inferred from homology"/>
<dbReference type="RefSeq" id="WP_048113014.1">
    <property type="nucleotide sequence ID" value="NZ_CP010070.1"/>
</dbReference>
<comment type="similarity">
    <text evidence="1">Belongs to the NAD(P)-dependent epimerase/dehydratase family.</text>
</comment>
<gene>
    <name evidence="3" type="primary">gmd</name>
    <name evidence="3" type="ORF">Mpt1_c11610</name>
</gene>
<dbReference type="HOGENOM" id="CLU_007383_1_7_2"/>
<protein>
    <submittedName>
        <fullName evidence="3">Gmd protein</fullName>
        <ecNumber evidence="3">4.2.1.47</ecNumber>
    </submittedName>
</protein>
<dbReference type="InterPro" id="IPR001509">
    <property type="entry name" value="Epimerase_deHydtase"/>
</dbReference>
<evidence type="ECO:0000256" key="1">
    <source>
        <dbReference type="ARBA" id="ARBA00007637"/>
    </source>
</evidence>
<organism evidence="3 4">
    <name type="scientific">Candidatus Methanoplasma termitum</name>
    <dbReference type="NCBI Taxonomy" id="1577791"/>
    <lineage>
        <taxon>Archaea</taxon>
        <taxon>Methanobacteriati</taxon>
        <taxon>Thermoplasmatota</taxon>
        <taxon>Thermoplasmata</taxon>
        <taxon>Methanomassiliicoccales</taxon>
        <taxon>Methanomassiliicoccaceae</taxon>
        <taxon>Candidatus Methanoplasma</taxon>
    </lineage>
</organism>
<dbReference type="PANTHER" id="PTHR43000">
    <property type="entry name" value="DTDP-D-GLUCOSE 4,6-DEHYDRATASE-RELATED"/>
    <property type="match status" value="1"/>
</dbReference>
<accession>A0A0A7LDF1</accession>
<dbReference type="Pfam" id="PF01370">
    <property type="entry name" value="Epimerase"/>
    <property type="match status" value="1"/>
</dbReference>
<dbReference type="KEGG" id="mear:Mpt1_c11610"/>